<dbReference type="SMART" id="SM00248">
    <property type="entry name" value="ANK"/>
    <property type="match status" value="5"/>
</dbReference>
<dbReference type="PANTHER" id="PTHR24180:SF45">
    <property type="entry name" value="POLY [ADP-RIBOSE] POLYMERASE TANKYRASE"/>
    <property type="match status" value="1"/>
</dbReference>
<dbReference type="Pfam" id="PF12796">
    <property type="entry name" value="Ank_2"/>
    <property type="match status" value="1"/>
</dbReference>
<dbReference type="AlphaFoldDB" id="A0A6C0E9M8"/>
<evidence type="ECO:0000256" key="2">
    <source>
        <dbReference type="ARBA" id="ARBA00023043"/>
    </source>
</evidence>
<protein>
    <submittedName>
        <fullName evidence="3">Uncharacterized protein</fullName>
    </submittedName>
</protein>
<sequence>MSTLENTTNSSQNILEIIKNLPQFNPRFKTSPTLISKISKRLSNDLLITIKTLLENDKNINIDWTDSDGYTALIYSSRYSKKYNLLEIVKLLIKYGANVNMSQNNYGWTSLMYASRNSNITSSLETVKLLIDSGAKLDMQNKLGWTSLMMASINSNDSAGESSLETVKLLINSGANLNIQNNDGDTALMLALKYSEKYSSLETVKLLINSGANLNIQNKGGDTSLMLSIFACIWSSCNLYNLTKIVKLLIDSSANLTLKNNKGETALTVTLDQLKLVEDEKLSIEKHSAIVKILVLLSEPKKQSTKKQSTLSYFAQKVIQNVKNIKPNN</sequence>
<dbReference type="Pfam" id="PF13857">
    <property type="entry name" value="Ank_5"/>
    <property type="match status" value="1"/>
</dbReference>
<dbReference type="InterPro" id="IPR051637">
    <property type="entry name" value="Ank_repeat_dom-contain_49"/>
</dbReference>
<proteinExistence type="predicted"/>
<evidence type="ECO:0000313" key="3">
    <source>
        <dbReference type="EMBL" id="QHT25290.1"/>
    </source>
</evidence>
<accession>A0A6C0E9M8</accession>
<evidence type="ECO:0000256" key="1">
    <source>
        <dbReference type="ARBA" id="ARBA00022737"/>
    </source>
</evidence>
<dbReference type="Gene3D" id="1.25.40.20">
    <property type="entry name" value="Ankyrin repeat-containing domain"/>
    <property type="match status" value="2"/>
</dbReference>
<keyword evidence="2" id="KW-0040">ANK repeat</keyword>
<keyword evidence="1" id="KW-0677">Repeat</keyword>
<organism evidence="3">
    <name type="scientific">viral metagenome</name>
    <dbReference type="NCBI Taxonomy" id="1070528"/>
    <lineage>
        <taxon>unclassified sequences</taxon>
        <taxon>metagenomes</taxon>
        <taxon>organismal metagenomes</taxon>
    </lineage>
</organism>
<dbReference type="EMBL" id="MN739763">
    <property type="protein sequence ID" value="QHT25290.1"/>
    <property type="molecule type" value="Genomic_DNA"/>
</dbReference>
<dbReference type="PANTHER" id="PTHR24180">
    <property type="entry name" value="CYCLIN-DEPENDENT KINASE INHIBITOR 2C-RELATED"/>
    <property type="match status" value="1"/>
</dbReference>
<dbReference type="PROSITE" id="PS50088">
    <property type="entry name" value="ANK_REPEAT"/>
    <property type="match status" value="4"/>
</dbReference>
<name>A0A6C0E9M8_9ZZZZ</name>
<dbReference type="PROSITE" id="PS50297">
    <property type="entry name" value="ANK_REP_REGION"/>
    <property type="match status" value="2"/>
</dbReference>
<reference evidence="3" key="1">
    <citation type="journal article" date="2020" name="Nature">
        <title>Giant virus diversity and host interactions through global metagenomics.</title>
        <authorList>
            <person name="Schulz F."/>
            <person name="Roux S."/>
            <person name="Paez-Espino D."/>
            <person name="Jungbluth S."/>
            <person name="Walsh D.A."/>
            <person name="Denef V.J."/>
            <person name="McMahon K.D."/>
            <person name="Konstantinidis K.T."/>
            <person name="Eloe-Fadrosh E.A."/>
            <person name="Kyrpides N.C."/>
            <person name="Woyke T."/>
        </authorList>
    </citation>
    <scope>NUCLEOTIDE SEQUENCE</scope>
    <source>
        <strain evidence="3">GVMAG-M-3300023179-150</strain>
    </source>
</reference>
<dbReference type="InterPro" id="IPR002110">
    <property type="entry name" value="Ankyrin_rpt"/>
</dbReference>
<dbReference type="InterPro" id="IPR036770">
    <property type="entry name" value="Ankyrin_rpt-contain_sf"/>
</dbReference>
<dbReference type="SUPFAM" id="SSF48403">
    <property type="entry name" value="Ankyrin repeat"/>
    <property type="match status" value="1"/>
</dbReference>